<protein>
    <recommendedName>
        <fullName evidence="4 13">Threonylcarbamoyl-AMP synthase</fullName>
        <shortName evidence="13">TC-AMP synthase</shortName>
        <ecNumber evidence="3 13">2.7.7.87</ecNumber>
    </recommendedName>
    <alternativeName>
        <fullName evidence="11 13">L-threonylcarbamoyladenylate synthase</fullName>
    </alternativeName>
</protein>
<evidence type="ECO:0000313" key="16">
    <source>
        <dbReference type="Proteomes" id="UP000767854"/>
    </source>
</evidence>
<dbReference type="InterPro" id="IPR010923">
    <property type="entry name" value="T(6)A37_SUA5"/>
</dbReference>
<comment type="function">
    <text evidence="13">Required for the formation of a threonylcarbamoyl group on adenosine at position 37 (t(6)A37) in tRNAs that read codons beginning with adenine.</text>
</comment>
<gene>
    <name evidence="15" type="ORF">JOC49_000810</name>
</gene>
<evidence type="ECO:0000313" key="15">
    <source>
        <dbReference type="EMBL" id="MBM7561290.1"/>
    </source>
</evidence>
<dbReference type="PANTHER" id="PTHR17490:SF16">
    <property type="entry name" value="THREONYLCARBAMOYL-AMP SYNTHASE"/>
    <property type="match status" value="1"/>
</dbReference>
<dbReference type="Pfam" id="PF01300">
    <property type="entry name" value="Sua5_yciO_yrdC"/>
    <property type="match status" value="1"/>
</dbReference>
<proteinExistence type="inferred from homology"/>
<keyword evidence="16" id="KW-1185">Reference proteome</keyword>
<evidence type="ECO:0000256" key="6">
    <source>
        <dbReference type="ARBA" id="ARBA00022679"/>
    </source>
</evidence>
<dbReference type="EC" id="2.7.7.87" evidence="3 13"/>
<feature type="domain" description="YrdC-like" evidence="14">
    <location>
        <begin position="16"/>
        <end position="202"/>
    </location>
</feature>
<comment type="subcellular location">
    <subcellularLocation>
        <location evidence="1 13">Cytoplasm</location>
    </subcellularLocation>
</comment>
<evidence type="ECO:0000256" key="10">
    <source>
        <dbReference type="ARBA" id="ARBA00022840"/>
    </source>
</evidence>
<dbReference type="PIRSF" id="PIRSF004930">
    <property type="entry name" value="Tln_factor_SUA5"/>
    <property type="match status" value="1"/>
</dbReference>
<accession>A0ABS2MPG8</accession>
<dbReference type="Proteomes" id="UP000767854">
    <property type="component" value="Unassembled WGS sequence"/>
</dbReference>
<reference evidence="15 16" key="1">
    <citation type="submission" date="2021-01" db="EMBL/GenBank/DDBJ databases">
        <title>Genomic Encyclopedia of Type Strains, Phase IV (KMG-IV): sequencing the most valuable type-strain genomes for metagenomic binning, comparative biology and taxonomic classification.</title>
        <authorList>
            <person name="Goeker M."/>
        </authorList>
    </citation>
    <scope>NUCLEOTIDE SEQUENCE [LARGE SCALE GENOMIC DNA]</scope>
    <source>
        <strain evidence="15 16">DSM 24436</strain>
    </source>
</reference>
<dbReference type="Gene3D" id="3.90.870.10">
    <property type="entry name" value="DHBP synthase"/>
    <property type="match status" value="1"/>
</dbReference>
<evidence type="ECO:0000259" key="14">
    <source>
        <dbReference type="PROSITE" id="PS51163"/>
    </source>
</evidence>
<dbReference type="NCBIfam" id="TIGR00057">
    <property type="entry name" value="L-threonylcarbamoyladenylate synthase"/>
    <property type="match status" value="1"/>
</dbReference>
<dbReference type="PANTHER" id="PTHR17490">
    <property type="entry name" value="SUA5"/>
    <property type="match status" value="1"/>
</dbReference>
<dbReference type="Pfam" id="PF03481">
    <property type="entry name" value="Sua5_C"/>
    <property type="match status" value="1"/>
</dbReference>
<evidence type="ECO:0000256" key="9">
    <source>
        <dbReference type="ARBA" id="ARBA00022741"/>
    </source>
</evidence>
<dbReference type="PROSITE" id="PS51163">
    <property type="entry name" value="YRDC"/>
    <property type="match status" value="1"/>
</dbReference>
<evidence type="ECO:0000256" key="5">
    <source>
        <dbReference type="ARBA" id="ARBA00022490"/>
    </source>
</evidence>
<sequence length="362" mass="39749">MKKNTMIIQVDTPQFDRDIERAATLLKKGENVAFPTETVYGLGGNAFDEQAILGIYEAKGRPSDNPLIVHISNKKMLEDLAIEIQPYVWHLIEAFWPGPLTVVLKKKQAVSSRVTGGLDTVAVRMPNHPVALKLIELAGVPVAAPSANLSGRPSPTKAAYVIEDLTGRVACIVAGEACEIGLESTVLDVTGENPVILRPGSVTQEQIESVVGSCEVDPALRDFSSEFAPKSPGMKYKHYAPEAQVTVYRGDGTQIIQMLETKCLDAISNGYRIGLMIFEADDLVLRNLSKDWPENWQAHVEICLEGNPSDLSEFARKLFGDMRYLDGKGCQSIYIHGVEETHLGRAIMNRLEKASEGRVFKI</sequence>
<dbReference type="RefSeq" id="WP_204662636.1">
    <property type="nucleotide sequence ID" value="NZ_JAFBDT010000004.1"/>
</dbReference>
<dbReference type="InterPro" id="IPR005145">
    <property type="entry name" value="Sua5_C"/>
</dbReference>
<comment type="caution">
    <text evidence="15">The sequence shown here is derived from an EMBL/GenBank/DDBJ whole genome shotgun (WGS) entry which is preliminary data.</text>
</comment>
<comment type="catalytic activity">
    <reaction evidence="12 13">
        <text>L-threonine + hydrogencarbonate + ATP = L-threonylcarbamoyladenylate + diphosphate + H2O</text>
        <dbReference type="Rhea" id="RHEA:36407"/>
        <dbReference type="ChEBI" id="CHEBI:15377"/>
        <dbReference type="ChEBI" id="CHEBI:17544"/>
        <dbReference type="ChEBI" id="CHEBI:30616"/>
        <dbReference type="ChEBI" id="CHEBI:33019"/>
        <dbReference type="ChEBI" id="CHEBI:57926"/>
        <dbReference type="ChEBI" id="CHEBI:73682"/>
        <dbReference type="EC" id="2.7.7.87"/>
    </reaction>
</comment>
<dbReference type="InterPro" id="IPR038385">
    <property type="entry name" value="Sua5/YwlC_C"/>
</dbReference>
<evidence type="ECO:0000256" key="3">
    <source>
        <dbReference type="ARBA" id="ARBA00012584"/>
    </source>
</evidence>
<organism evidence="15 16">
    <name type="scientific">Fusibacter tunisiensis</name>
    <dbReference type="NCBI Taxonomy" id="1008308"/>
    <lineage>
        <taxon>Bacteria</taxon>
        <taxon>Bacillati</taxon>
        <taxon>Bacillota</taxon>
        <taxon>Clostridia</taxon>
        <taxon>Eubacteriales</taxon>
        <taxon>Eubacteriales Family XII. Incertae Sedis</taxon>
        <taxon>Fusibacter</taxon>
    </lineage>
</organism>
<keyword evidence="8 13" id="KW-0548">Nucleotidyltransferase</keyword>
<comment type="similarity">
    <text evidence="2 13">Belongs to the SUA5 family.</text>
</comment>
<evidence type="ECO:0000256" key="13">
    <source>
        <dbReference type="PIRNR" id="PIRNR004930"/>
    </source>
</evidence>
<keyword evidence="10 13" id="KW-0067">ATP-binding</keyword>
<dbReference type="Gene3D" id="3.40.50.11030">
    <property type="entry name" value="Threonylcarbamoyl-AMP synthase, C-terminal domain"/>
    <property type="match status" value="1"/>
</dbReference>
<evidence type="ECO:0000256" key="2">
    <source>
        <dbReference type="ARBA" id="ARBA00007663"/>
    </source>
</evidence>
<keyword evidence="7 13" id="KW-0819">tRNA processing</keyword>
<dbReference type="SUPFAM" id="SSF55821">
    <property type="entry name" value="YrdC/RibB"/>
    <property type="match status" value="1"/>
</dbReference>
<dbReference type="InterPro" id="IPR006070">
    <property type="entry name" value="Sua5-like_dom"/>
</dbReference>
<keyword evidence="6 13" id="KW-0808">Transferase</keyword>
<evidence type="ECO:0000256" key="1">
    <source>
        <dbReference type="ARBA" id="ARBA00004496"/>
    </source>
</evidence>
<evidence type="ECO:0000256" key="7">
    <source>
        <dbReference type="ARBA" id="ARBA00022694"/>
    </source>
</evidence>
<name>A0ABS2MPG8_9FIRM</name>
<keyword evidence="5 13" id="KW-0963">Cytoplasm</keyword>
<dbReference type="InterPro" id="IPR017945">
    <property type="entry name" value="DHBP_synth_RibB-like_a/b_dom"/>
</dbReference>
<keyword evidence="9 13" id="KW-0547">Nucleotide-binding</keyword>
<evidence type="ECO:0000256" key="12">
    <source>
        <dbReference type="ARBA" id="ARBA00048366"/>
    </source>
</evidence>
<evidence type="ECO:0000256" key="11">
    <source>
        <dbReference type="ARBA" id="ARBA00029774"/>
    </source>
</evidence>
<evidence type="ECO:0000256" key="8">
    <source>
        <dbReference type="ARBA" id="ARBA00022695"/>
    </source>
</evidence>
<dbReference type="InterPro" id="IPR050156">
    <property type="entry name" value="TC-AMP_synthase_SUA5"/>
</dbReference>
<evidence type="ECO:0000256" key="4">
    <source>
        <dbReference type="ARBA" id="ARBA00015492"/>
    </source>
</evidence>
<dbReference type="GO" id="GO:0061710">
    <property type="term" value="F:L-threonylcarbamoyladenylate synthase"/>
    <property type="evidence" value="ECO:0007669"/>
    <property type="project" value="UniProtKB-EC"/>
</dbReference>
<dbReference type="EMBL" id="JAFBDT010000004">
    <property type="protein sequence ID" value="MBM7561290.1"/>
    <property type="molecule type" value="Genomic_DNA"/>
</dbReference>